<name>A0AAD4EP60_9PEZI</name>
<evidence type="ECO:0000313" key="3">
    <source>
        <dbReference type="Proteomes" id="UP001197093"/>
    </source>
</evidence>
<feature type="coiled-coil region" evidence="1">
    <location>
        <begin position="205"/>
        <end position="248"/>
    </location>
</feature>
<reference evidence="2" key="1">
    <citation type="submission" date="2023-02" db="EMBL/GenBank/DDBJ databases">
        <authorList>
            <person name="Palmer J.M."/>
        </authorList>
    </citation>
    <scope>NUCLEOTIDE SEQUENCE</scope>
    <source>
        <strain evidence="2">FW57</strain>
    </source>
</reference>
<evidence type="ECO:0000256" key="1">
    <source>
        <dbReference type="SAM" id="Coils"/>
    </source>
</evidence>
<keyword evidence="3" id="KW-1185">Reference proteome</keyword>
<gene>
    <name evidence="2" type="ORF">NEMBOFW57_009508</name>
</gene>
<sequence length="347" mass="39029">MDGANVSRPEHPFGEQIVGPDGVPPPLFAQPMLHWLANIISSQAFADYQTVEQALAARPPENNGSYRVVPWAKAKENEPVFPKWTAKGRTKIPRTPTSWANQGFGWARRADFVTPVFGMHAARRAVLINANSEVLRFASQNNVHVLANHYLSNVSSVDGAATYLGMQPRTDLAEGFRSATMRLNPGLPQTLPAKEEEELRKSPDFVSLEADVARINEKIQQTTSEEARAELKSERSSLYASLRKLRRERLAGYQERQDPKYEPVGDHEQADWSQGHFDRIRHVLHPARRRLAQTLPLTALPRSEEWVSALKDLVELRNSDCSVAYQDSMRPVDGKCPVESCSLKMER</sequence>
<evidence type="ECO:0000313" key="2">
    <source>
        <dbReference type="EMBL" id="KAG7284893.1"/>
    </source>
</evidence>
<comment type="caution">
    <text evidence="2">The sequence shown here is derived from an EMBL/GenBank/DDBJ whole genome shotgun (WGS) entry which is preliminary data.</text>
</comment>
<dbReference type="Proteomes" id="UP001197093">
    <property type="component" value="Unassembled WGS sequence"/>
</dbReference>
<proteinExistence type="predicted"/>
<protein>
    <submittedName>
        <fullName evidence="2">Uncharacterized protein</fullName>
    </submittedName>
</protein>
<accession>A0AAD4EP60</accession>
<dbReference type="PANTHER" id="PTHR37535">
    <property type="entry name" value="FLUG DOMAIN PROTEIN"/>
    <property type="match status" value="1"/>
</dbReference>
<dbReference type="EMBL" id="JAHCVI010000005">
    <property type="protein sequence ID" value="KAG7284893.1"/>
    <property type="molecule type" value="Genomic_DNA"/>
</dbReference>
<dbReference type="AlphaFoldDB" id="A0AAD4EP60"/>
<dbReference type="PANTHER" id="PTHR37535:SF3">
    <property type="entry name" value="FLUG DOMAIN-CONTAINING PROTEIN"/>
    <property type="match status" value="1"/>
</dbReference>
<keyword evidence="1" id="KW-0175">Coiled coil</keyword>
<organism evidence="2 3">
    <name type="scientific">Staphylotrichum longicolle</name>
    <dbReference type="NCBI Taxonomy" id="669026"/>
    <lineage>
        <taxon>Eukaryota</taxon>
        <taxon>Fungi</taxon>
        <taxon>Dikarya</taxon>
        <taxon>Ascomycota</taxon>
        <taxon>Pezizomycotina</taxon>
        <taxon>Sordariomycetes</taxon>
        <taxon>Sordariomycetidae</taxon>
        <taxon>Sordariales</taxon>
        <taxon>Chaetomiaceae</taxon>
        <taxon>Staphylotrichum</taxon>
    </lineage>
</organism>